<proteinExistence type="predicted"/>
<evidence type="ECO:0000313" key="3">
    <source>
        <dbReference type="Proteomes" id="UP000286134"/>
    </source>
</evidence>
<dbReference type="PANTHER" id="PTHR36181">
    <property type="entry name" value="INTRON-ENCODED ENDONUCLEASE AI3-RELATED"/>
    <property type="match status" value="1"/>
</dbReference>
<dbReference type="GO" id="GO:0004519">
    <property type="term" value="F:endonuclease activity"/>
    <property type="evidence" value="ECO:0007669"/>
    <property type="project" value="InterPro"/>
</dbReference>
<feature type="domain" description="Homing endonuclease LAGLIDADG" evidence="1">
    <location>
        <begin position="80"/>
        <end position="164"/>
    </location>
</feature>
<gene>
    <name evidence="2" type="ORF">OnM2_002008</name>
</gene>
<dbReference type="GO" id="GO:0005739">
    <property type="term" value="C:mitochondrion"/>
    <property type="evidence" value="ECO:0007669"/>
    <property type="project" value="UniProtKB-ARBA"/>
</dbReference>
<organism evidence="2 3">
    <name type="scientific">Erysiphe neolycopersici</name>
    <dbReference type="NCBI Taxonomy" id="212602"/>
    <lineage>
        <taxon>Eukaryota</taxon>
        <taxon>Fungi</taxon>
        <taxon>Dikarya</taxon>
        <taxon>Ascomycota</taxon>
        <taxon>Pezizomycotina</taxon>
        <taxon>Leotiomycetes</taxon>
        <taxon>Erysiphales</taxon>
        <taxon>Erysiphaceae</taxon>
        <taxon>Erysiphe</taxon>
    </lineage>
</organism>
<evidence type="ECO:0000259" key="1">
    <source>
        <dbReference type="Pfam" id="PF00961"/>
    </source>
</evidence>
<sequence length="298" mass="33843">MKGSSETIRDTPLLYFTSEGSSNNEKLLGHYLAGLIEGDGSLIVPKTVRKKVVILLFKDSTYSNPKGKGKFNCLHPSYVTGFVDGEGSFVILVLKRATRDTALLEKIQSFFGGIGKITIREKDNTAYFSVKSIKDIFNIIIPHFEKYPLLTEKQADFELFKQIVIIMHNKQHLDSKGLNKIISLKSSLNKGLTPLLTTHFPNKDLIVQHSRDKILMEGFVNYFNSGGVYKNTDHVTYLASKFSDIQDKFIPFFQKYPLQGYKSSDYDKFCRVGDLMKKKAHLTQQGIEEIINIKKIIK</sequence>
<reference evidence="2 3" key="1">
    <citation type="journal article" date="2018" name="BMC Genomics">
        <title>Comparative genome analyses reveal sequence features reflecting distinct modes of host-adaptation between dicot and monocot powdery mildew.</title>
        <authorList>
            <person name="Wu Y."/>
            <person name="Ma X."/>
            <person name="Pan Z."/>
            <person name="Kale S.D."/>
            <person name="Song Y."/>
            <person name="King H."/>
            <person name="Zhang Q."/>
            <person name="Presley C."/>
            <person name="Deng X."/>
            <person name="Wei C.I."/>
            <person name="Xiao S."/>
        </authorList>
    </citation>
    <scope>NUCLEOTIDE SEQUENCE [LARGE SCALE GENOMIC DNA]</scope>
    <source>
        <strain evidence="2">UMSG2</strain>
    </source>
</reference>
<dbReference type="InterPro" id="IPR027434">
    <property type="entry name" value="Homing_endonucl"/>
</dbReference>
<dbReference type="STRING" id="212602.A0A420I803"/>
<keyword evidence="3" id="KW-1185">Reference proteome</keyword>
<dbReference type="EMBL" id="MCFK01000285">
    <property type="protein sequence ID" value="RKF65809.1"/>
    <property type="molecule type" value="Genomic_DNA"/>
</dbReference>
<protein>
    <submittedName>
        <fullName evidence="2">Putative 49.1 kDa protein in ND3 intron</fullName>
    </submittedName>
</protein>
<evidence type="ECO:0000313" key="2">
    <source>
        <dbReference type="EMBL" id="RKF65809.1"/>
    </source>
</evidence>
<dbReference type="Pfam" id="PF00961">
    <property type="entry name" value="LAGLIDADG_1"/>
    <property type="match status" value="2"/>
</dbReference>
<dbReference type="PANTHER" id="PTHR36181:SF4">
    <property type="entry name" value="LAGLIDADG ENDONUCLEASE"/>
    <property type="match status" value="1"/>
</dbReference>
<dbReference type="SUPFAM" id="SSF55608">
    <property type="entry name" value="Homing endonucleases"/>
    <property type="match status" value="3"/>
</dbReference>
<feature type="domain" description="Homing endonuclease LAGLIDADG" evidence="1">
    <location>
        <begin position="206"/>
        <end position="272"/>
    </location>
</feature>
<dbReference type="InterPro" id="IPR004860">
    <property type="entry name" value="LAGLIDADG_dom"/>
</dbReference>
<dbReference type="OrthoDB" id="5412286at2759"/>
<dbReference type="Proteomes" id="UP000286134">
    <property type="component" value="Unassembled WGS sequence"/>
</dbReference>
<accession>A0A420I803</accession>
<comment type="caution">
    <text evidence="2">The sequence shown here is derived from an EMBL/GenBank/DDBJ whole genome shotgun (WGS) entry which is preliminary data.</text>
</comment>
<name>A0A420I803_9PEZI</name>
<dbReference type="Gene3D" id="3.10.28.10">
    <property type="entry name" value="Homing endonucleases"/>
    <property type="match status" value="2"/>
</dbReference>
<dbReference type="AlphaFoldDB" id="A0A420I803"/>
<dbReference type="InterPro" id="IPR051289">
    <property type="entry name" value="LAGLIDADG_Endonuclease"/>
</dbReference>